<dbReference type="PRINTS" id="PR00032">
    <property type="entry name" value="HTHARAC"/>
</dbReference>
<dbReference type="AlphaFoldDB" id="A0A9D1K2B6"/>
<evidence type="ECO:0000313" key="9">
    <source>
        <dbReference type="EMBL" id="HIS79296.1"/>
    </source>
</evidence>
<name>A0A9D1K2B6_9FIRM</name>
<evidence type="ECO:0000313" key="10">
    <source>
        <dbReference type="Proteomes" id="UP000824141"/>
    </source>
</evidence>
<reference evidence="9" key="2">
    <citation type="journal article" date="2021" name="PeerJ">
        <title>Extensive microbial diversity within the chicken gut microbiome revealed by metagenomics and culture.</title>
        <authorList>
            <person name="Gilroy R."/>
            <person name="Ravi A."/>
            <person name="Getino M."/>
            <person name="Pursley I."/>
            <person name="Horton D.L."/>
            <person name="Alikhan N.F."/>
            <person name="Baker D."/>
            <person name="Gharbi K."/>
            <person name="Hall N."/>
            <person name="Watson M."/>
            <person name="Adriaenssens E.M."/>
            <person name="Foster-Nyarko E."/>
            <person name="Jarju S."/>
            <person name="Secka A."/>
            <person name="Antonio M."/>
            <person name="Oren A."/>
            <person name="Chaudhuri R.R."/>
            <person name="La Ragione R."/>
            <person name="Hildebrand F."/>
            <person name="Pallen M.J."/>
        </authorList>
    </citation>
    <scope>NUCLEOTIDE SEQUENCE</scope>
    <source>
        <strain evidence="9">6086</strain>
    </source>
</reference>
<gene>
    <name evidence="9" type="ORF">IAD03_07995</name>
</gene>
<dbReference type="SMART" id="SM00342">
    <property type="entry name" value="HTH_ARAC"/>
    <property type="match status" value="1"/>
</dbReference>
<dbReference type="InterPro" id="IPR018062">
    <property type="entry name" value="HTH_AraC-typ_CS"/>
</dbReference>
<keyword evidence="6" id="KW-0597">Phosphoprotein</keyword>
<dbReference type="GO" id="GO:0043565">
    <property type="term" value="F:sequence-specific DNA binding"/>
    <property type="evidence" value="ECO:0007669"/>
    <property type="project" value="InterPro"/>
</dbReference>
<dbReference type="InterPro" id="IPR001789">
    <property type="entry name" value="Sig_transdc_resp-reg_receiver"/>
</dbReference>
<dbReference type="PANTHER" id="PTHR43280:SF28">
    <property type="entry name" value="HTH-TYPE TRANSCRIPTIONAL ACTIVATOR RHAS"/>
    <property type="match status" value="1"/>
</dbReference>
<dbReference type="Proteomes" id="UP000824141">
    <property type="component" value="Unassembled WGS sequence"/>
</dbReference>
<evidence type="ECO:0000256" key="3">
    <source>
        <dbReference type="ARBA" id="ARBA00023125"/>
    </source>
</evidence>
<dbReference type="InterPro" id="IPR011006">
    <property type="entry name" value="CheY-like_superfamily"/>
</dbReference>
<dbReference type="PROSITE" id="PS50110">
    <property type="entry name" value="RESPONSE_REGULATORY"/>
    <property type="match status" value="1"/>
</dbReference>
<dbReference type="Pfam" id="PF12833">
    <property type="entry name" value="HTH_18"/>
    <property type="match status" value="1"/>
</dbReference>
<dbReference type="Pfam" id="PF00072">
    <property type="entry name" value="Response_reg"/>
    <property type="match status" value="1"/>
</dbReference>
<evidence type="ECO:0000259" key="8">
    <source>
        <dbReference type="PROSITE" id="PS50110"/>
    </source>
</evidence>
<dbReference type="CDD" id="cd17536">
    <property type="entry name" value="REC_YesN-like"/>
    <property type="match status" value="1"/>
</dbReference>
<dbReference type="Gene3D" id="3.40.50.2300">
    <property type="match status" value="1"/>
</dbReference>
<evidence type="ECO:0000256" key="2">
    <source>
        <dbReference type="ARBA" id="ARBA00023015"/>
    </source>
</evidence>
<dbReference type="InterPro" id="IPR009057">
    <property type="entry name" value="Homeodomain-like_sf"/>
</dbReference>
<sequence>MLKVLIVDDDKLTRKGLIASMPWADYAMEVVGEASNGIEALRFLEEHTADLVLCDLDMPLMSGLELIRKATVLYPDLAFAVLTIHSDFECIQQALRLGAIDYVAKVQLDRENFSSLLERISTRLRKNVQERSSQAGHWEDCVCHEDTISLLIALSEEDAEGPARGEKEYISTGRGVWFLNQGSAEPESVKRYLEGRFLLLEIQHVLGMKYGEVFRCADRYRRRALFYEYRREDKHVSHSVKELEKREESVSPEQFTALKQHWLSMEWLHDETAFQSALQELSQSRLTKEQLLHIVLAVEHAWNRSYSEPLELEIVAPSDFLCWQEIEDWLEDIRQKSALLSGKYRFSREVTESIFRARRMIEEEYAQHLYSDEIARRVNMSRSYFSQCFHEICGCSFVDYLRRVRVEKAKEYLSHTSLSLQQIAEQTGYDDEKYFNRVFRKSTGMLPSEYRKQHRI</sequence>
<feature type="domain" description="HTH araC/xylS-type" evidence="7">
    <location>
        <begin position="355"/>
        <end position="453"/>
    </location>
</feature>
<keyword evidence="4" id="KW-0804">Transcription</keyword>
<evidence type="ECO:0000256" key="6">
    <source>
        <dbReference type="PROSITE-ProRule" id="PRU00169"/>
    </source>
</evidence>
<reference evidence="9" key="1">
    <citation type="submission" date="2020-10" db="EMBL/GenBank/DDBJ databases">
        <authorList>
            <person name="Gilroy R."/>
        </authorList>
    </citation>
    <scope>NUCLEOTIDE SEQUENCE</scope>
    <source>
        <strain evidence="9">6086</strain>
    </source>
</reference>
<dbReference type="Gene3D" id="1.10.10.60">
    <property type="entry name" value="Homeodomain-like"/>
    <property type="match status" value="2"/>
</dbReference>
<keyword evidence="3" id="KW-0238">DNA-binding</keyword>
<accession>A0A9D1K2B6</accession>
<feature type="modified residue" description="4-aspartylphosphate" evidence="6">
    <location>
        <position position="55"/>
    </location>
</feature>
<dbReference type="PROSITE" id="PS00041">
    <property type="entry name" value="HTH_ARAC_FAMILY_1"/>
    <property type="match status" value="1"/>
</dbReference>
<feature type="domain" description="Response regulatory" evidence="8">
    <location>
        <begin position="3"/>
        <end position="120"/>
    </location>
</feature>
<dbReference type="GO" id="GO:0003700">
    <property type="term" value="F:DNA-binding transcription factor activity"/>
    <property type="evidence" value="ECO:0007669"/>
    <property type="project" value="InterPro"/>
</dbReference>
<protein>
    <recommendedName>
        <fullName evidence="1">Stage 0 sporulation protein A homolog</fullName>
    </recommendedName>
</protein>
<comment type="caution">
    <text evidence="9">The sequence shown here is derived from an EMBL/GenBank/DDBJ whole genome shotgun (WGS) entry which is preliminary data.</text>
</comment>
<keyword evidence="2" id="KW-0805">Transcription regulation</keyword>
<proteinExistence type="predicted"/>
<dbReference type="SMART" id="SM00448">
    <property type="entry name" value="REC"/>
    <property type="match status" value="1"/>
</dbReference>
<evidence type="ECO:0000256" key="1">
    <source>
        <dbReference type="ARBA" id="ARBA00018672"/>
    </source>
</evidence>
<dbReference type="PANTHER" id="PTHR43280">
    <property type="entry name" value="ARAC-FAMILY TRANSCRIPTIONAL REGULATOR"/>
    <property type="match status" value="1"/>
</dbReference>
<dbReference type="InterPro" id="IPR018060">
    <property type="entry name" value="HTH_AraC"/>
</dbReference>
<dbReference type="SUPFAM" id="SSF46689">
    <property type="entry name" value="Homeodomain-like"/>
    <property type="match status" value="2"/>
</dbReference>
<dbReference type="GO" id="GO:0000160">
    <property type="term" value="P:phosphorelay signal transduction system"/>
    <property type="evidence" value="ECO:0007669"/>
    <property type="project" value="InterPro"/>
</dbReference>
<dbReference type="InterPro" id="IPR020449">
    <property type="entry name" value="Tscrpt_reg_AraC-type_HTH"/>
</dbReference>
<dbReference type="SUPFAM" id="SSF52172">
    <property type="entry name" value="CheY-like"/>
    <property type="match status" value="1"/>
</dbReference>
<organism evidence="9 10">
    <name type="scientific">Candidatus Caccousia stercoris</name>
    <dbReference type="NCBI Taxonomy" id="2840723"/>
    <lineage>
        <taxon>Bacteria</taxon>
        <taxon>Bacillati</taxon>
        <taxon>Bacillota</taxon>
        <taxon>Clostridia</taxon>
        <taxon>Eubacteriales</taxon>
        <taxon>Oscillospiraceae</taxon>
        <taxon>Oscillospiraceae incertae sedis</taxon>
        <taxon>Candidatus Caccousia</taxon>
    </lineage>
</organism>
<dbReference type="EMBL" id="DVJM01000170">
    <property type="protein sequence ID" value="HIS79296.1"/>
    <property type="molecule type" value="Genomic_DNA"/>
</dbReference>
<dbReference type="PROSITE" id="PS01124">
    <property type="entry name" value="HTH_ARAC_FAMILY_2"/>
    <property type="match status" value="1"/>
</dbReference>
<evidence type="ECO:0000259" key="7">
    <source>
        <dbReference type="PROSITE" id="PS01124"/>
    </source>
</evidence>
<evidence type="ECO:0000256" key="5">
    <source>
        <dbReference type="ARBA" id="ARBA00024867"/>
    </source>
</evidence>
<evidence type="ECO:0000256" key="4">
    <source>
        <dbReference type="ARBA" id="ARBA00023163"/>
    </source>
</evidence>
<comment type="function">
    <text evidence="5">May play the central regulatory role in sporulation. It may be an element of the effector pathway responsible for the activation of sporulation genes in response to nutritional stress. Spo0A may act in concert with spo0H (a sigma factor) to control the expression of some genes that are critical to the sporulation process.</text>
</comment>